<feature type="non-terminal residue" evidence="10">
    <location>
        <position position="1"/>
    </location>
</feature>
<reference evidence="10" key="1">
    <citation type="journal article" date="2005" name="J. Zool. Syst. Evol. Res.">
        <title>Phylogeny of slug species of the genus Arion: evidence of monophyly of Iberian endemics and of the existence of relict species in Pyrenean refuges.</title>
        <authorList>
            <person name="Quinteiro J."/>
            <person name="Rodriguez-Castro J."/>
            <person name="Castillejo J."/>
            <person name="Iglesias-Pineiro J."/>
            <person name="Rey-Mendez M."/>
        </authorList>
    </citation>
    <scope>NUCLEOTIDE SEQUENCE</scope>
    <source>
        <strain evidence="10">55C</strain>
    </source>
</reference>
<dbReference type="EC" id="7.1.1.2" evidence="8"/>
<dbReference type="Pfam" id="PF00146">
    <property type="entry name" value="NADHdh"/>
    <property type="match status" value="1"/>
</dbReference>
<evidence type="ECO:0000256" key="1">
    <source>
        <dbReference type="ARBA" id="ARBA00004141"/>
    </source>
</evidence>
<dbReference type="GO" id="GO:0003954">
    <property type="term" value="F:NADH dehydrogenase activity"/>
    <property type="evidence" value="ECO:0007669"/>
    <property type="project" value="TreeGrafter"/>
</dbReference>
<feature type="transmembrane region" description="Helical" evidence="9">
    <location>
        <begin position="55"/>
        <end position="81"/>
    </location>
</feature>
<geneLocation type="mitochondrion" evidence="10"/>
<keyword evidence="8 10" id="KW-0496">Mitochondrion</keyword>
<dbReference type="PANTHER" id="PTHR11432">
    <property type="entry name" value="NADH DEHYDROGENASE SUBUNIT 1"/>
    <property type="match status" value="1"/>
</dbReference>
<keyword evidence="7" id="KW-0520">NAD</keyword>
<dbReference type="EMBL" id="AY316262">
    <property type="protein sequence ID" value="AAP83729.1"/>
    <property type="molecule type" value="Genomic_DNA"/>
</dbReference>
<keyword evidence="8" id="KW-0830">Ubiquinone</keyword>
<accession>Q7YCU8</accession>
<evidence type="ECO:0000256" key="8">
    <source>
        <dbReference type="RuleBase" id="RU000473"/>
    </source>
</evidence>
<evidence type="ECO:0000256" key="7">
    <source>
        <dbReference type="RuleBase" id="RU000471"/>
    </source>
</evidence>
<evidence type="ECO:0000256" key="5">
    <source>
        <dbReference type="ARBA" id="ARBA00022989"/>
    </source>
</evidence>
<evidence type="ECO:0000256" key="9">
    <source>
        <dbReference type="SAM" id="Phobius"/>
    </source>
</evidence>
<comment type="similarity">
    <text evidence="2 7">Belongs to the complex I subunit 1 family.</text>
</comment>
<organism evidence="10">
    <name type="scientific">Arion fagophilus</name>
    <dbReference type="NCBI Taxonomy" id="236866"/>
    <lineage>
        <taxon>Eukaryota</taxon>
        <taxon>Metazoa</taxon>
        <taxon>Spiralia</taxon>
        <taxon>Lophotrochozoa</taxon>
        <taxon>Mollusca</taxon>
        <taxon>Gastropoda</taxon>
        <taxon>Heterobranchia</taxon>
        <taxon>Euthyneura</taxon>
        <taxon>Panpulmonata</taxon>
        <taxon>Eupulmonata</taxon>
        <taxon>Stylommatophora</taxon>
        <taxon>Helicina</taxon>
        <taxon>Arionoidea</taxon>
        <taxon>Arionidae</taxon>
        <taxon>Arion</taxon>
    </lineage>
</organism>
<name>Q7YCU8_9EUPU</name>
<dbReference type="GO" id="GO:0008137">
    <property type="term" value="F:NADH dehydrogenase (ubiquinone) activity"/>
    <property type="evidence" value="ECO:0007669"/>
    <property type="project" value="UniProtKB-EC"/>
</dbReference>
<protein>
    <recommendedName>
        <fullName evidence="3 8">NADH-ubiquinone oxidoreductase chain 1</fullName>
        <ecNumber evidence="8">7.1.1.2</ecNumber>
    </recommendedName>
</protein>
<comment type="catalytic activity">
    <reaction evidence="8">
        <text>a ubiquinone + NADH + 5 H(+)(in) = a ubiquinol + NAD(+) + 4 H(+)(out)</text>
        <dbReference type="Rhea" id="RHEA:29091"/>
        <dbReference type="Rhea" id="RHEA-COMP:9565"/>
        <dbReference type="Rhea" id="RHEA-COMP:9566"/>
        <dbReference type="ChEBI" id="CHEBI:15378"/>
        <dbReference type="ChEBI" id="CHEBI:16389"/>
        <dbReference type="ChEBI" id="CHEBI:17976"/>
        <dbReference type="ChEBI" id="CHEBI:57540"/>
        <dbReference type="ChEBI" id="CHEBI:57945"/>
        <dbReference type="EC" id="7.1.1.2"/>
    </reaction>
</comment>
<gene>
    <name evidence="10" type="primary">ND1</name>
</gene>
<evidence type="ECO:0000313" key="10">
    <source>
        <dbReference type="EMBL" id="AAP83729.1"/>
    </source>
</evidence>
<dbReference type="InterPro" id="IPR018086">
    <property type="entry name" value="NADH_UbQ_OxRdtase_su1_CS"/>
</dbReference>
<feature type="non-terminal residue" evidence="10">
    <location>
        <position position="145"/>
    </location>
</feature>
<proteinExistence type="inferred from homology"/>
<evidence type="ECO:0000256" key="2">
    <source>
        <dbReference type="ARBA" id="ARBA00010535"/>
    </source>
</evidence>
<dbReference type="GO" id="GO:0005743">
    <property type="term" value="C:mitochondrial inner membrane"/>
    <property type="evidence" value="ECO:0007669"/>
    <property type="project" value="UniProtKB-SubCell"/>
</dbReference>
<evidence type="ECO:0000256" key="3">
    <source>
        <dbReference type="ARBA" id="ARBA00021009"/>
    </source>
</evidence>
<feature type="transmembrane region" description="Helical" evidence="9">
    <location>
        <begin position="101"/>
        <end position="121"/>
    </location>
</feature>
<keyword evidence="6 9" id="KW-0472">Membrane</keyword>
<dbReference type="PROSITE" id="PS00667">
    <property type="entry name" value="COMPLEX1_ND1_1"/>
    <property type="match status" value="1"/>
</dbReference>
<evidence type="ECO:0000256" key="4">
    <source>
        <dbReference type="ARBA" id="ARBA00022692"/>
    </source>
</evidence>
<dbReference type="AlphaFoldDB" id="Q7YCU8"/>
<dbReference type="GO" id="GO:0009060">
    <property type="term" value="P:aerobic respiration"/>
    <property type="evidence" value="ECO:0007669"/>
    <property type="project" value="TreeGrafter"/>
</dbReference>
<feature type="transmembrane region" description="Helical" evidence="9">
    <location>
        <begin position="28"/>
        <end position="48"/>
    </location>
</feature>
<keyword evidence="5 9" id="KW-1133">Transmembrane helix</keyword>
<dbReference type="PANTHER" id="PTHR11432:SF3">
    <property type="entry name" value="NADH-UBIQUINONE OXIDOREDUCTASE CHAIN 1"/>
    <property type="match status" value="1"/>
</dbReference>
<comment type="subcellular location">
    <subcellularLocation>
        <location evidence="1">Membrane</location>
        <topology evidence="1">Multi-pass membrane protein</topology>
    </subcellularLocation>
    <subcellularLocation>
        <location evidence="7">Mitochondrion inner membrane</location>
        <topology evidence="7">Multi-pass membrane protein</topology>
    </subcellularLocation>
</comment>
<feature type="transmembrane region" description="Helical" evidence="9">
    <location>
        <begin position="128"/>
        <end position="144"/>
    </location>
</feature>
<sequence>FIGLAQPLADAMKLFLKENSIPLSSNNLMFLMVPILGFSLALTFWGLYPSFFSSFFVMYSFILFLCLTSMNVYIVLLSGWASNSSYAFLGAMRASAQTISYEISLILILLFPCFMLGTFSLDFMRSGYGLALICSPLMLAWIITL</sequence>
<dbReference type="InterPro" id="IPR001694">
    <property type="entry name" value="NADH_UbQ_OxRdtase_su1/FPO"/>
</dbReference>
<keyword evidence="4 7" id="KW-0812">Transmembrane</keyword>
<evidence type="ECO:0000256" key="6">
    <source>
        <dbReference type="ARBA" id="ARBA00023136"/>
    </source>
</evidence>